<organism evidence="2 3">
    <name type="scientific">Aspergillus ochraceoroseus IBT 24754</name>
    <dbReference type="NCBI Taxonomy" id="1392256"/>
    <lineage>
        <taxon>Eukaryota</taxon>
        <taxon>Fungi</taxon>
        <taxon>Dikarya</taxon>
        <taxon>Ascomycota</taxon>
        <taxon>Pezizomycotina</taxon>
        <taxon>Eurotiomycetes</taxon>
        <taxon>Eurotiomycetidae</taxon>
        <taxon>Eurotiales</taxon>
        <taxon>Aspergillaceae</taxon>
        <taxon>Aspergillus</taxon>
        <taxon>Aspergillus subgen. Nidulantes</taxon>
    </lineage>
</organism>
<dbReference type="RefSeq" id="XP_040750142.1">
    <property type="nucleotide sequence ID" value="XM_040899415.1"/>
</dbReference>
<name>A0A2T5LR37_9EURO</name>
<evidence type="ECO:0000256" key="1">
    <source>
        <dbReference type="SAM" id="Phobius"/>
    </source>
</evidence>
<keyword evidence="1" id="KW-1133">Transmembrane helix</keyword>
<proteinExistence type="predicted"/>
<accession>A0A2T5LR37</accession>
<protein>
    <submittedName>
        <fullName evidence="2">Uncharacterized protein</fullName>
    </submittedName>
</protein>
<feature type="transmembrane region" description="Helical" evidence="1">
    <location>
        <begin position="61"/>
        <end position="82"/>
    </location>
</feature>
<dbReference type="VEuPathDB" id="FungiDB:P175DRAFT_0525531"/>
<dbReference type="GeneID" id="63816297"/>
<dbReference type="Proteomes" id="UP000244073">
    <property type="component" value="Unassembled WGS sequence"/>
</dbReference>
<keyword evidence="1" id="KW-0472">Membrane</keyword>
<dbReference type="EMBL" id="MSFN02000007">
    <property type="protein sequence ID" value="PTU18750.1"/>
    <property type="molecule type" value="Genomic_DNA"/>
</dbReference>
<comment type="caution">
    <text evidence="2">The sequence shown here is derived from an EMBL/GenBank/DDBJ whole genome shotgun (WGS) entry which is preliminary data.</text>
</comment>
<gene>
    <name evidence="2" type="ORF">P175DRAFT_0525531</name>
</gene>
<dbReference type="AlphaFoldDB" id="A0A2T5LR37"/>
<dbReference type="OrthoDB" id="4502894at2759"/>
<evidence type="ECO:0000313" key="2">
    <source>
        <dbReference type="EMBL" id="PTU18750.1"/>
    </source>
</evidence>
<sequence length="174" mass="18858">MGWLSGLSTGLSIVLISPLVYVASVGYFLLVLLAAPVIKICSVVLHLVLIPLRILSKFEALFIYLGVALLTGVGLGVFLYLATTFTVHLLNRALGASSRTRPGLELRSKDGLRRPLKDAKTVYQGDSTLSNDDSWMGWGWQKEASLLNNGGLLSGTILEEEEESSQDSNFESKS</sequence>
<reference evidence="2 3" key="1">
    <citation type="journal article" date="2018" name="Proc. Natl. Acad. Sci. U.S.A.">
        <title>Linking secondary metabolites to gene clusters through genome sequencing of six diverse Aspergillus species.</title>
        <authorList>
            <person name="Kaerboelling I."/>
            <person name="Vesth T.C."/>
            <person name="Frisvad J.C."/>
            <person name="Nybo J.L."/>
            <person name="Theobald S."/>
            <person name="Kuo A."/>
            <person name="Bowyer P."/>
            <person name="Matsuda Y."/>
            <person name="Mondo S."/>
            <person name="Lyhne E.K."/>
            <person name="Kogle M.E."/>
            <person name="Clum A."/>
            <person name="Lipzen A."/>
            <person name="Salamov A."/>
            <person name="Ngan C.Y."/>
            <person name="Daum C."/>
            <person name="Chiniquy J."/>
            <person name="Barry K."/>
            <person name="LaButti K."/>
            <person name="Haridas S."/>
            <person name="Simmons B.A."/>
            <person name="Magnuson J.K."/>
            <person name="Mortensen U.H."/>
            <person name="Larsen T.O."/>
            <person name="Grigoriev I.V."/>
            <person name="Baker S.E."/>
            <person name="Andersen M.R."/>
        </authorList>
    </citation>
    <scope>NUCLEOTIDE SEQUENCE [LARGE SCALE GENOMIC DNA]</scope>
    <source>
        <strain evidence="2 3">IBT 24754</strain>
    </source>
</reference>
<evidence type="ECO:0000313" key="3">
    <source>
        <dbReference type="Proteomes" id="UP000244073"/>
    </source>
</evidence>
<feature type="transmembrane region" description="Helical" evidence="1">
    <location>
        <begin position="20"/>
        <end position="49"/>
    </location>
</feature>
<keyword evidence="1" id="KW-0812">Transmembrane</keyword>